<evidence type="ECO:0000313" key="3">
    <source>
        <dbReference type="Proteomes" id="UP000663946"/>
    </source>
</evidence>
<dbReference type="Pfam" id="PF08885">
    <property type="entry name" value="GSCFA"/>
    <property type="match status" value="1"/>
</dbReference>
<dbReference type="RefSeq" id="WP_333722029.1">
    <property type="nucleotide sequence ID" value="NZ_CP049217.1"/>
</dbReference>
<evidence type="ECO:0000259" key="1">
    <source>
        <dbReference type="Pfam" id="PF08885"/>
    </source>
</evidence>
<organism evidence="2 3">
    <name type="scientific">Agrobacterium tumefaciens</name>
    <dbReference type="NCBI Taxonomy" id="358"/>
    <lineage>
        <taxon>Bacteria</taxon>
        <taxon>Pseudomonadati</taxon>
        <taxon>Pseudomonadota</taxon>
        <taxon>Alphaproteobacteria</taxon>
        <taxon>Hyphomicrobiales</taxon>
        <taxon>Rhizobiaceae</taxon>
        <taxon>Rhizobium/Agrobacterium group</taxon>
        <taxon>Agrobacterium</taxon>
        <taxon>Agrobacterium tumefaciens complex</taxon>
    </lineage>
</organism>
<protein>
    <submittedName>
        <fullName evidence="2">GSCFA domain-containing protein</fullName>
    </submittedName>
</protein>
<dbReference type="EMBL" id="CP049217">
    <property type="protein sequence ID" value="QTG14633.1"/>
    <property type="molecule type" value="Genomic_DNA"/>
</dbReference>
<dbReference type="Proteomes" id="UP000663946">
    <property type="component" value="Chromosome 2"/>
</dbReference>
<evidence type="ECO:0000313" key="2">
    <source>
        <dbReference type="EMBL" id="QTG14633.1"/>
    </source>
</evidence>
<reference evidence="2" key="1">
    <citation type="submission" date="2020-02" db="EMBL/GenBank/DDBJ databases">
        <title>Unexpected conservation and global transmission of agrobacterial virulence plasmids.</title>
        <authorList>
            <person name="Weisberg A.J."/>
            <person name="Davis E.W. II"/>
            <person name="Tabima J.R."/>
            <person name="Belcher M.S."/>
            <person name="Miller M."/>
            <person name="Kuo C.-H."/>
            <person name="Loper J.E."/>
            <person name="Grunwald N.J."/>
            <person name="Putnam M.L."/>
            <person name="Chang J.H."/>
        </authorList>
    </citation>
    <scope>NUCLEOTIDE SEQUENCE</scope>
    <source>
        <strain evidence="2">Q15/94</strain>
    </source>
</reference>
<dbReference type="AlphaFoldDB" id="A0AAJ4N3V1"/>
<dbReference type="InterPro" id="IPR014982">
    <property type="entry name" value="GSCFA"/>
</dbReference>
<gene>
    <name evidence="2" type="ORF">G6M86_15065</name>
</gene>
<name>A0AAJ4N3V1_AGRTU</name>
<sequence>MTEKTVKSPYHSLPSYTRWKKAVADPHPTEVDPAVNFSMTITSSDKVATAGSCFAQHIARHLKKSGFQYFVAETGHPLADETEREFFNYGTYSARYGNIYTPRQLVQLFLRAYGLFKPIESVWLNNQGLFVDPFRPSIEPRGFSSEAELLADRRQHLAKVRQMFETLDVFVFTLGLTEAWRSRADGAVFPVCPGVAGGEFSDEIYEFHNFSVTEIVADMEQFLEMLSKVNPNARVILTVSPVPLIATAEDRHVLVSTTYSKSVLRVACDQLERSHSHVAYFPSYEVIMGAFNRGAYFAEDVRSVSEDGVSHVMRLFLRHATDFDPTAIPVPQEVETPSFIKRMMTVVQTTCDEELIEASLSKREVMRGESA</sequence>
<proteinExistence type="predicted"/>
<feature type="domain" description="GSCFA" evidence="1">
    <location>
        <begin position="46"/>
        <end position="316"/>
    </location>
</feature>
<accession>A0AAJ4N3V1</accession>